<dbReference type="InterPro" id="IPR057326">
    <property type="entry name" value="KR_dom"/>
</dbReference>
<evidence type="ECO:0000256" key="5">
    <source>
        <dbReference type="ARBA" id="ARBA00023002"/>
    </source>
</evidence>
<comment type="subunit">
    <text evidence="10">Homotetramer.</text>
</comment>
<comment type="similarity">
    <text evidence="2 10">Belongs to the short-chain dehydrogenases/reductases (SDR) family.</text>
</comment>
<dbReference type="InterPro" id="IPR050259">
    <property type="entry name" value="SDR"/>
</dbReference>
<feature type="binding site" evidence="9">
    <location>
        <begin position="62"/>
        <end position="63"/>
    </location>
    <ligand>
        <name>NADP(+)</name>
        <dbReference type="ChEBI" id="CHEBI:58349"/>
    </ligand>
</feature>
<dbReference type="STRING" id="166486.ERS852572_02294"/>
<dbReference type="InterPro" id="IPR020904">
    <property type="entry name" value="Sc_DH/Rdtase_CS"/>
</dbReference>
<comment type="function">
    <text evidence="10">Catalyzes the NADPH-dependent reduction of beta-ketoacyl-ACP substrates to beta-hydroxyacyl-ACP products, the first reductive step in the elongation cycle of fatty acid biosynthesis.</text>
</comment>
<keyword evidence="10" id="KW-0444">Lipid biosynthesis</keyword>
<evidence type="ECO:0000313" key="14">
    <source>
        <dbReference type="Proteomes" id="UP000095350"/>
    </source>
</evidence>
<dbReference type="UniPathway" id="UPA00094"/>
<comment type="catalytic activity">
    <reaction evidence="7 10">
        <text>a (3R)-hydroxyacyl-[ACP] + NADP(+) = a 3-oxoacyl-[ACP] + NADPH + H(+)</text>
        <dbReference type="Rhea" id="RHEA:17397"/>
        <dbReference type="Rhea" id="RHEA-COMP:9916"/>
        <dbReference type="Rhea" id="RHEA-COMP:9945"/>
        <dbReference type="ChEBI" id="CHEBI:15378"/>
        <dbReference type="ChEBI" id="CHEBI:57783"/>
        <dbReference type="ChEBI" id="CHEBI:58349"/>
        <dbReference type="ChEBI" id="CHEBI:78776"/>
        <dbReference type="ChEBI" id="CHEBI:78827"/>
        <dbReference type="EC" id="1.1.1.100"/>
    </reaction>
</comment>
<evidence type="ECO:0000256" key="8">
    <source>
        <dbReference type="PIRSR" id="PIRSR611284-1"/>
    </source>
</evidence>
<evidence type="ECO:0000256" key="7">
    <source>
        <dbReference type="ARBA" id="ARBA00048508"/>
    </source>
</evidence>
<dbReference type="NCBIfam" id="NF005559">
    <property type="entry name" value="PRK07231.1"/>
    <property type="match status" value="1"/>
</dbReference>
<dbReference type="Proteomes" id="UP000095350">
    <property type="component" value="Unassembled WGS sequence"/>
</dbReference>
<evidence type="ECO:0000256" key="2">
    <source>
        <dbReference type="ARBA" id="ARBA00006484"/>
    </source>
</evidence>
<dbReference type="InterPro" id="IPR002347">
    <property type="entry name" value="SDR_fam"/>
</dbReference>
<dbReference type="GO" id="GO:0006633">
    <property type="term" value="P:fatty acid biosynthetic process"/>
    <property type="evidence" value="ECO:0007669"/>
    <property type="project" value="UniProtKB-UniPathway"/>
</dbReference>
<dbReference type="Gene3D" id="3.40.50.720">
    <property type="entry name" value="NAD(P)-binding Rossmann-like Domain"/>
    <property type="match status" value="1"/>
</dbReference>
<dbReference type="PROSITE" id="PS00061">
    <property type="entry name" value="ADH_SHORT"/>
    <property type="match status" value="1"/>
</dbReference>
<dbReference type="PANTHER" id="PTHR42879">
    <property type="entry name" value="3-OXOACYL-(ACYL-CARRIER-PROTEIN) REDUCTASE"/>
    <property type="match status" value="1"/>
</dbReference>
<reference evidence="13 15" key="2">
    <citation type="journal article" date="2019" name="Nat. Med.">
        <title>A library of human gut bacterial isolates paired with longitudinal multiomics data enables mechanistic microbiome research.</title>
        <authorList>
            <person name="Poyet M."/>
            <person name="Groussin M."/>
            <person name="Gibbons S.M."/>
            <person name="Avila-Pacheco J."/>
            <person name="Jiang X."/>
            <person name="Kearney S.M."/>
            <person name="Perrotta A.R."/>
            <person name="Berdy B."/>
            <person name="Zhao S."/>
            <person name="Lieberman T.D."/>
            <person name="Swanson P.K."/>
            <person name="Smith M."/>
            <person name="Roesemann S."/>
            <person name="Alexander J.E."/>
            <person name="Rich S.A."/>
            <person name="Livny J."/>
            <person name="Vlamakis H."/>
            <person name="Clish C."/>
            <person name="Bullock K."/>
            <person name="Deik A."/>
            <person name="Scott J."/>
            <person name="Pierce K.A."/>
            <person name="Xavier R.J."/>
            <person name="Alm E.J."/>
        </authorList>
    </citation>
    <scope>NUCLEOTIDE SEQUENCE [LARGE SCALE GENOMIC DNA]</scope>
    <source>
        <strain evidence="13 15">BIOML-A1</strain>
    </source>
</reference>
<keyword evidence="10" id="KW-0276">Fatty acid metabolism</keyword>
<keyword evidence="10" id="KW-0443">Lipid metabolism</keyword>
<keyword evidence="5 10" id="KW-0560">Oxidoreductase</keyword>
<keyword evidence="6" id="KW-0753">Steroid metabolism</keyword>
<dbReference type="OrthoDB" id="9803333at2"/>
<feature type="binding site" evidence="9">
    <location>
        <position position="89"/>
    </location>
    <ligand>
        <name>NADP(+)</name>
        <dbReference type="ChEBI" id="CHEBI:58349"/>
    </ligand>
</feature>
<dbReference type="InterPro" id="IPR011284">
    <property type="entry name" value="3oxo_ACP_reduc"/>
</dbReference>
<gene>
    <name evidence="12" type="primary">fabG_1</name>
    <name evidence="13" type="synonym">fabG</name>
    <name evidence="12" type="ORF">ERS852572_02294</name>
    <name evidence="13" type="ORF">GMD50_14000</name>
</gene>
<organism evidence="12 14">
    <name type="scientific">Roseburia intestinalis</name>
    <dbReference type="NCBI Taxonomy" id="166486"/>
    <lineage>
        <taxon>Bacteria</taxon>
        <taxon>Bacillati</taxon>
        <taxon>Bacillota</taxon>
        <taxon>Clostridia</taxon>
        <taxon>Lachnospirales</taxon>
        <taxon>Lachnospiraceae</taxon>
        <taxon>Roseburia</taxon>
    </lineage>
</organism>
<evidence type="ECO:0000256" key="3">
    <source>
        <dbReference type="ARBA" id="ARBA00012948"/>
    </source>
</evidence>
<evidence type="ECO:0000256" key="9">
    <source>
        <dbReference type="PIRSR" id="PIRSR611284-2"/>
    </source>
</evidence>
<feature type="binding site" evidence="9">
    <location>
        <begin position="154"/>
        <end position="158"/>
    </location>
    <ligand>
        <name>NADP(+)</name>
        <dbReference type="ChEBI" id="CHEBI:58349"/>
    </ligand>
</feature>
<keyword evidence="4 9" id="KW-0521">NADP</keyword>
<dbReference type="PANTHER" id="PTHR42879:SF2">
    <property type="entry name" value="3-OXOACYL-[ACYL-CARRIER-PROTEIN] REDUCTASE FABG"/>
    <property type="match status" value="1"/>
</dbReference>
<dbReference type="EMBL" id="WNAJ01000018">
    <property type="protein sequence ID" value="MTR86131.1"/>
    <property type="molecule type" value="Genomic_DNA"/>
</dbReference>
<dbReference type="GO" id="GO:0008202">
    <property type="term" value="P:steroid metabolic process"/>
    <property type="evidence" value="ECO:0007669"/>
    <property type="project" value="UniProtKB-KW"/>
</dbReference>
<dbReference type="Pfam" id="PF13561">
    <property type="entry name" value="adh_short_C2"/>
    <property type="match status" value="1"/>
</dbReference>
<dbReference type="AlphaFoldDB" id="A0A173UTW1"/>
<evidence type="ECO:0000313" key="15">
    <source>
        <dbReference type="Proteomes" id="UP000478483"/>
    </source>
</evidence>
<name>A0A173UTW1_9FIRM</name>
<dbReference type="GeneID" id="61431624"/>
<dbReference type="GO" id="GO:0051287">
    <property type="term" value="F:NAD binding"/>
    <property type="evidence" value="ECO:0007669"/>
    <property type="project" value="UniProtKB-UniRule"/>
</dbReference>
<dbReference type="Proteomes" id="UP000478483">
    <property type="component" value="Unassembled WGS sequence"/>
</dbReference>
<dbReference type="NCBIfam" id="NF009466">
    <property type="entry name" value="PRK12826.1-2"/>
    <property type="match status" value="1"/>
</dbReference>
<keyword evidence="10" id="KW-0275">Fatty acid biosynthesis</keyword>
<dbReference type="PaxDb" id="166486-ERS852572_02294"/>
<sequence length="246" mass="25727">MLTNKTALVTGASRGIGAAIAKSLAKEGAFVIINYNGSKERADAVAAKITADGGKAAVYGCNVSDYGACEKMAKDIMETYGHLDILVNNAGITRDDLLMKMSEEAFDAVIATNLKGTFNTIRHFSRYLLKQRSGTIINLSSVSGILGNAGQANYSASKAGVIGLTKSVARELSSRGITCNAVAPGFIDTEMTAQMTDKAKEAVKTQIPLGRVGKVDDIAEVVTFLASEKASYITGQVISVDGGMSI</sequence>
<evidence type="ECO:0000256" key="4">
    <source>
        <dbReference type="ARBA" id="ARBA00022857"/>
    </source>
</evidence>
<feature type="binding site" evidence="9">
    <location>
        <position position="187"/>
    </location>
    <ligand>
        <name>NADP(+)</name>
        <dbReference type="ChEBI" id="CHEBI:58349"/>
    </ligand>
</feature>
<feature type="domain" description="Ketoreductase" evidence="11">
    <location>
        <begin position="5"/>
        <end position="190"/>
    </location>
</feature>
<dbReference type="GO" id="GO:0004316">
    <property type="term" value="F:3-oxoacyl-[acyl-carrier-protein] reductase (NADPH) activity"/>
    <property type="evidence" value="ECO:0007669"/>
    <property type="project" value="UniProtKB-UniRule"/>
</dbReference>
<dbReference type="SUPFAM" id="SSF51735">
    <property type="entry name" value="NAD(P)-binding Rossmann-fold domains"/>
    <property type="match status" value="1"/>
</dbReference>
<dbReference type="InterPro" id="IPR036291">
    <property type="entry name" value="NAD(P)-bd_dom_sf"/>
</dbReference>
<evidence type="ECO:0000256" key="1">
    <source>
        <dbReference type="ARBA" id="ARBA00005194"/>
    </source>
</evidence>
<dbReference type="EMBL" id="CYXZ01000016">
    <property type="protein sequence ID" value="CUN17776.1"/>
    <property type="molecule type" value="Genomic_DNA"/>
</dbReference>
<dbReference type="PRINTS" id="PR00080">
    <property type="entry name" value="SDRFAMILY"/>
</dbReference>
<evidence type="ECO:0000313" key="13">
    <source>
        <dbReference type="EMBL" id="MTR86131.1"/>
    </source>
</evidence>
<dbReference type="NCBIfam" id="TIGR01830">
    <property type="entry name" value="3oxo_ACP_reduc"/>
    <property type="match status" value="1"/>
</dbReference>
<dbReference type="SMART" id="SM00822">
    <property type="entry name" value="PKS_KR"/>
    <property type="match status" value="1"/>
</dbReference>
<dbReference type="EC" id="1.1.1.100" evidence="3 10"/>
<dbReference type="RefSeq" id="WP_006855300.1">
    <property type="nucleotide sequence ID" value="NZ_CABIYH010000016.1"/>
</dbReference>
<proteinExistence type="inferred from homology"/>
<feature type="active site" description="Proton acceptor" evidence="8">
    <location>
        <position position="154"/>
    </location>
</feature>
<protein>
    <recommendedName>
        <fullName evidence="3 10">3-oxoacyl-[acyl-carrier-protein] reductase</fullName>
        <ecNumber evidence="3 10">1.1.1.100</ecNumber>
    </recommendedName>
</protein>
<reference evidence="12 14" key="1">
    <citation type="submission" date="2015-09" db="EMBL/GenBank/DDBJ databases">
        <authorList>
            <consortium name="Pathogen Informatics"/>
        </authorList>
    </citation>
    <scope>NUCLEOTIDE SEQUENCE [LARGE SCALE GENOMIC DNA]</scope>
    <source>
        <strain evidence="12 14">2789STDY5834960</strain>
    </source>
</reference>
<accession>A0A173UTW1</accession>
<evidence type="ECO:0000256" key="6">
    <source>
        <dbReference type="ARBA" id="ARBA00023221"/>
    </source>
</evidence>
<comment type="pathway">
    <text evidence="1 10">Lipid metabolism; fatty acid biosynthesis.</text>
</comment>
<dbReference type="FunFam" id="3.40.50.720:FF:000115">
    <property type="entry name" value="3-oxoacyl-[acyl-carrier-protein] reductase FabG"/>
    <property type="match status" value="1"/>
</dbReference>
<evidence type="ECO:0000256" key="10">
    <source>
        <dbReference type="RuleBase" id="RU366074"/>
    </source>
</evidence>
<dbReference type="PRINTS" id="PR00081">
    <property type="entry name" value="GDHRDH"/>
</dbReference>
<evidence type="ECO:0000259" key="11">
    <source>
        <dbReference type="SMART" id="SM00822"/>
    </source>
</evidence>
<dbReference type="CDD" id="cd05333">
    <property type="entry name" value="BKR_SDR_c"/>
    <property type="match status" value="1"/>
</dbReference>
<evidence type="ECO:0000313" key="12">
    <source>
        <dbReference type="EMBL" id="CUN17776.1"/>
    </source>
</evidence>
<feature type="binding site" evidence="9">
    <location>
        <begin position="11"/>
        <end position="14"/>
    </location>
    <ligand>
        <name>NADP(+)</name>
        <dbReference type="ChEBI" id="CHEBI:58349"/>
    </ligand>
</feature>